<dbReference type="EMBL" id="RPFW01000005">
    <property type="protein sequence ID" value="TVZ02388.1"/>
    <property type="molecule type" value="Genomic_DNA"/>
</dbReference>
<gene>
    <name evidence="3" type="ORF">EAS64_26675</name>
</gene>
<feature type="region of interest" description="Disordered" evidence="1">
    <location>
        <begin position="335"/>
        <end position="354"/>
    </location>
</feature>
<keyword evidence="4" id="KW-1185">Reference proteome</keyword>
<feature type="compositionally biased region" description="Basic and acidic residues" evidence="1">
    <location>
        <begin position="345"/>
        <end position="354"/>
    </location>
</feature>
<evidence type="ECO:0000259" key="2">
    <source>
        <dbReference type="Pfam" id="PF23212"/>
    </source>
</evidence>
<name>A0A6P2BU13_9ACTN</name>
<comment type="caution">
    <text evidence="3">The sequence shown here is derived from an EMBL/GenBank/DDBJ whole genome shotgun (WGS) entry which is preliminary data.</text>
</comment>
<evidence type="ECO:0000256" key="1">
    <source>
        <dbReference type="SAM" id="MobiDB-lite"/>
    </source>
</evidence>
<proteinExistence type="predicted"/>
<protein>
    <recommendedName>
        <fullName evidence="2">DUF7064 domain-containing protein</fullName>
    </recommendedName>
</protein>
<feature type="domain" description="DUF7064" evidence="2">
    <location>
        <begin position="198"/>
        <end position="321"/>
    </location>
</feature>
<dbReference type="InterPro" id="IPR055492">
    <property type="entry name" value="DUF7064"/>
</dbReference>
<dbReference type="RefSeq" id="WP_145857347.1">
    <property type="nucleotide sequence ID" value="NZ_RPFW01000005.1"/>
</dbReference>
<dbReference type="OrthoDB" id="4507307at2"/>
<sequence length="354" mass="38402">MPLEFTGPWPPEIDVPQVGFKEPPDHHEAYWLYGYDPDAKVGHYLYLAAEKDDVLLRRESVFILLPDGSVLAQNGAGRNSHGATAAGDRLEIECREPFRRWRGRYAAPMYGLAGDEIVAGPRSGSELVEAVIDLEAESAAAPWNTEGDWGEQPPSLRYHQFYDAIGIVRVGGTAYPFAGSGFRSHSRRRRDMPGFTGHAIISGRFPSGRGFGLLRYRATAGRPERGRGFLYLDGVLHDADVVTWPHLSEAVPGGERLTIELHAGRHTAVITAETIASTFVTPAPEGRKYGAHVGEEPGTVISPAFARYQWDGETGYGGLERSALRSAITIPGASTIPGVTTIPGADRRGDGRNG</sequence>
<organism evidence="3 4">
    <name type="scientific">Trebonia kvetii</name>
    <dbReference type="NCBI Taxonomy" id="2480626"/>
    <lineage>
        <taxon>Bacteria</taxon>
        <taxon>Bacillati</taxon>
        <taxon>Actinomycetota</taxon>
        <taxon>Actinomycetes</taxon>
        <taxon>Streptosporangiales</taxon>
        <taxon>Treboniaceae</taxon>
        <taxon>Trebonia</taxon>
    </lineage>
</organism>
<evidence type="ECO:0000313" key="3">
    <source>
        <dbReference type="EMBL" id="TVZ02388.1"/>
    </source>
</evidence>
<evidence type="ECO:0000313" key="4">
    <source>
        <dbReference type="Proteomes" id="UP000460272"/>
    </source>
</evidence>
<dbReference type="Pfam" id="PF23212">
    <property type="entry name" value="DUF7064"/>
    <property type="match status" value="1"/>
</dbReference>
<reference evidence="3 4" key="1">
    <citation type="submission" date="2018-11" db="EMBL/GenBank/DDBJ databases">
        <title>Trebonia kvetii gen.nov., sp.nov., a novel acidophilic actinobacterium, and proposal of the new actinobacterial family Treboniaceae fam. nov.</title>
        <authorList>
            <person name="Rapoport D."/>
            <person name="Sagova-Mareckova M."/>
            <person name="Sedlacek I."/>
            <person name="Provaznik J."/>
            <person name="Kralova S."/>
            <person name="Pavlinic D."/>
            <person name="Benes V."/>
            <person name="Kopecky J."/>
        </authorList>
    </citation>
    <scope>NUCLEOTIDE SEQUENCE [LARGE SCALE GENOMIC DNA]</scope>
    <source>
        <strain evidence="3 4">15Tr583</strain>
    </source>
</reference>
<accession>A0A6P2BU13</accession>
<dbReference type="AlphaFoldDB" id="A0A6P2BU13"/>
<dbReference type="Proteomes" id="UP000460272">
    <property type="component" value="Unassembled WGS sequence"/>
</dbReference>